<dbReference type="Gene3D" id="3.40.190.290">
    <property type="match status" value="1"/>
</dbReference>
<dbReference type="PRINTS" id="PR00039">
    <property type="entry name" value="HTHLYSR"/>
</dbReference>
<keyword evidence="2" id="KW-0805">Transcription regulation</keyword>
<comment type="similarity">
    <text evidence="1">Belongs to the LysR transcriptional regulatory family.</text>
</comment>
<protein>
    <submittedName>
        <fullName evidence="6">LysR family transcriptional regulator</fullName>
    </submittedName>
</protein>
<evidence type="ECO:0000256" key="4">
    <source>
        <dbReference type="ARBA" id="ARBA00023163"/>
    </source>
</evidence>
<dbReference type="PROSITE" id="PS50931">
    <property type="entry name" value="HTH_LYSR"/>
    <property type="match status" value="1"/>
</dbReference>
<keyword evidence="3" id="KW-0238">DNA-binding</keyword>
<dbReference type="Pfam" id="PF03466">
    <property type="entry name" value="LysR_substrate"/>
    <property type="match status" value="1"/>
</dbReference>
<dbReference type="SUPFAM" id="SSF46785">
    <property type="entry name" value="Winged helix' DNA-binding domain"/>
    <property type="match status" value="1"/>
</dbReference>
<dbReference type="PANTHER" id="PTHR30419">
    <property type="entry name" value="HTH-TYPE TRANSCRIPTIONAL REGULATOR YBHD"/>
    <property type="match status" value="1"/>
</dbReference>
<dbReference type="RefSeq" id="WP_379928564.1">
    <property type="nucleotide sequence ID" value="NZ_JBHUMM010000009.1"/>
</dbReference>
<evidence type="ECO:0000313" key="6">
    <source>
        <dbReference type="EMBL" id="MFD2671134.1"/>
    </source>
</evidence>
<reference evidence="7" key="1">
    <citation type="journal article" date="2019" name="Int. J. Syst. Evol. Microbiol.">
        <title>The Global Catalogue of Microorganisms (GCM) 10K type strain sequencing project: providing services to taxonomists for standard genome sequencing and annotation.</title>
        <authorList>
            <consortium name="The Broad Institute Genomics Platform"/>
            <consortium name="The Broad Institute Genome Sequencing Center for Infectious Disease"/>
            <person name="Wu L."/>
            <person name="Ma J."/>
        </authorList>
    </citation>
    <scope>NUCLEOTIDE SEQUENCE [LARGE SCALE GENOMIC DNA]</scope>
    <source>
        <strain evidence="7">KCTC 33676</strain>
    </source>
</reference>
<evidence type="ECO:0000256" key="1">
    <source>
        <dbReference type="ARBA" id="ARBA00009437"/>
    </source>
</evidence>
<name>A0ABW5R8M1_9BACL</name>
<evidence type="ECO:0000256" key="2">
    <source>
        <dbReference type="ARBA" id="ARBA00023015"/>
    </source>
</evidence>
<evidence type="ECO:0000259" key="5">
    <source>
        <dbReference type="PROSITE" id="PS50931"/>
    </source>
</evidence>
<dbReference type="SUPFAM" id="SSF53850">
    <property type="entry name" value="Periplasmic binding protein-like II"/>
    <property type="match status" value="1"/>
</dbReference>
<proteinExistence type="inferred from homology"/>
<dbReference type="Proteomes" id="UP001597497">
    <property type="component" value="Unassembled WGS sequence"/>
</dbReference>
<dbReference type="Pfam" id="PF00126">
    <property type="entry name" value="HTH_1"/>
    <property type="match status" value="1"/>
</dbReference>
<dbReference type="InterPro" id="IPR036388">
    <property type="entry name" value="WH-like_DNA-bd_sf"/>
</dbReference>
<comment type="caution">
    <text evidence="6">The sequence shown here is derived from an EMBL/GenBank/DDBJ whole genome shotgun (WGS) entry which is preliminary data.</text>
</comment>
<feature type="domain" description="HTH lysR-type" evidence="5">
    <location>
        <begin position="1"/>
        <end position="58"/>
    </location>
</feature>
<keyword evidence="7" id="KW-1185">Reference proteome</keyword>
<keyword evidence="4" id="KW-0804">Transcription</keyword>
<dbReference type="InterPro" id="IPR005119">
    <property type="entry name" value="LysR_subst-bd"/>
</dbReference>
<dbReference type="Gene3D" id="1.10.10.10">
    <property type="entry name" value="Winged helix-like DNA-binding domain superfamily/Winged helix DNA-binding domain"/>
    <property type="match status" value="1"/>
</dbReference>
<evidence type="ECO:0000256" key="3">
    <source>
        <dbReference type="ARBA" id="ARBA00023125"/>
    </source>
</evidence>
<evidence type="ECO:0000313" key="7">
    <source>
        <dbReference type="Proteomes" id="UP001597497"/>
    </source>
</evidence>
<dbReference type="InterPro" id="IPR000847">
    <property type="entry name" value="LysR_HTH_N"/>
</dbReference>
<accession>A0ABW5R8M1</accession>
<sequence>MELRQLQYFVKVAKKQHMTQAAEELHIAQSAVSRQIHQLEEQLGVHLFLQQGRNLQLTPVGKVFLDRVEGILQDLDRVIQETREFIDPDLGEIRLGFPHSMGVHLVPMIVSQFRNAHPNVTFKLKQGKYDQLMQAVLKAEIDLAFISPFPEAHSHLIGNVLLTEELFAVVPPNHPLAARDCISLTDLQEESFVLFREGFSLRNIVVEACQKAGFVPKIGFESEETDTIRSLVAAGMGISLLPEMSLKYSCTPLQPVKLRITDQHVTRTIGIIHRTQDKLPLVAKGFKDFTVSYMKDVEI</sequence>
<dbReference type="EMBL" id="JBHUMM010000009">
    <property type="protein sequence ID" value="MFD2671134.1"/>
    <property type="molecule type" value="Genomic_DNA"/>
</dbReference>
<dbReference type="PANTHER" id="PTHR30419:SF28">
    <property type="entry name" value="HTH-TYPE TRANSCRIPTIONAL REGULATOR BSDA"/>
    <property type="match status" value="1"/>
</dbReference>
<dbReference type="InterPro" id="IPR036390">
    <property type="entry name" value="WH_DNA-bd_sf"/>
</dbReference>
<gene>
    <name evidence="6" type="ORF">ACFSUC_05900</name>
</gene>
<dbReference type="InterPro" id="IPR050950">
    <property type="entry name" value="HTH-type_LysR_regulators"/>
</dbReference>
<dbReference type="CDD" id="cd08434">
    <property type="entry name" value="PBP2_GltC_like"/>
    <property type="match status" value="1"/>
</dbReference>
<organism evidence="6 7">
    <name type="scientific">Marinicrinis sediminis</name>
    <dbReference type="NCBI Taxonomy" id="1652465"/>
    <lineage>
        <taxon>Bacteria</taxon>
        <taxon>Bacillati</taxon>
        <taxon>Bacillota</taxon>
        <taxon>Bacilli</taxon>
        <taxon>Bacillales</taxon>
        <taxon>Paenibacillaceae</taxon>
    </lineage>
</organism>